<evidence type="ECO:0008006" key="4">
    <source>
        <dbReference type="Google" id="ProtNLM"/>
    </source>
</evidence>
<keyword evidence="3" id="KW-1185">Reference proteome</keyword>
<accession>A0ABY8C136</accession>
<dbReference type="RefSeq" id="WP_275277906.1">
    <property type="nucleotide sequence ID" value="NZ_CP119108.1"/>
</dbReference>
<dbReference type="EMBL" id="CP119108">
    <property type="protein sequence ID" value="WEG08578.1"/>
    <property type="molecule type" value="Genomic_DNA"/>
</dbReference>
<organism evidence="2 3">
    <name type="scientific">Microbacterium horticulturae</name>
    <dbReference type="NCBI Taxonomy" id="3028316"/>
    <lineage>
        <taxon>Bacteria</taxon>
        <taxon>Bacillati</taxon>
        <taxon>Actinomycetota</taxon>
        <taxon>Actinomycetes</taxon>
        <taxon>Micrococcales</taxon>
        <taxon>Microbacteriaceae</taxon>
        <taxon>Microbacterium</taxon>
    </lineage>
</organism>
<keyword evidence="1" id="KW-0472">Membrane</keyword>
<gene>
    <name evidence="2" type="ORF">PU630_15230</name>
</gene>
<evidence type="ECO:0000313" key="2">
    <source>
        <dbReference type="EMBL" id="WEG08578.1"/>
    </source>
</evidence>
<sequence length="296" mass="32358">MPSSAEKPALRRPRPMPSAATEMLLPRAAWWIVCVVVALVAVFLTVAAAGLMAGADPEAQRWALVVAAVAGMFWIVVADLFVLVLYRPRRDAAAVRASATEVEIPGSRRFAGWTLATALTWLVGACIIAVAVDAAWRVFWIVVAVLLLVVVIDHLLSIGHARRVVLTRNGVRATSFRIDAEVGWDDIAALRWTQGTGGLMVARIEVRPRAASYVEHWRHPFARRRGTIDVELPALDLDPLLVMMALQLYWLVPSARAEIAVGRVPARLFDADLAVGSVPAELGADWLTSFRPRAQR</sequence>
<keyword evidence="1" id="KW-0812">Transmembrane</keyword>
<evidence type="ECO:0000313" key="3">
    <source>
        <dbReference type="Proteomes" id="UP001214553"/>
    </source>
</evidence>
<keyword evidence="1" id="KW-1133">Transmembrane helix</keyword>
<feature type="transmembrane region" description="Helical" evidence="1">
    <location>
        <begin position="138"/>
        <end position="158"/>
    </location>
</feature>
<feature type="transmembrane region" description="Helical" evidence="1">
    <location>
        <begin position="110"/>
        <end position="132"/>
    </location>
</feature>
<evidence type="ECO:0000256" key="1">
    <source>
        <dbReference type="SAM" id="Phobius"/>
    </source>
</evidence>
<feature type="transmembrane region" description="Helical" evidence="1">
    <location>
        <begin position="62"/>
        <end position="86"/>
    </location>
</feature>
<reference evidence="2 3" key="1">
    <citation type="submission" date="2023-03" db="EMBL/GenBank/DDBJ databases">
        <title>Genome sequence of Microbacterium sp. KACC 23027.</title>
        <authorList>
            <person name="Kim S."/>
            <person name="Heo J."/>
            <person name="Kwon S.-W."/>
        </authorList>
    </citation>
    <scope>NUCLEOTIDE SEQUENCE [LARGE SCALE GENOMIC DNA]</scope>
    <source>
        <strain evidence="2 3">KACC 23027</strain>
    </source>
</reference>
<dbReference type="Proteomes" id="UP001214553">
    <property type="component" value="Chromosome"/>
</dbReference>
<feature type="transmembrane region" description="Helical" evidence="1">
    <location>
        <begin position="28"/>
        <end position="50"/>
    </location>
</feature>
<proteinExistence type="predicted"/>
<name>A0ABY8C136_9MICO</name>
<protein>
    <recommendedName>
        <fullName evidence="4">PH domain-containing protein</fullName>
    </recommendedName>
</protein>